<dbReference type="OrthoDB" id="2423204at2759"/>
<keyword evidence="3" id="KW-1185">Reference proteome</keyword>
<dbReference type="Proteomes" id="UP000789570">
    <property type="component" value="Unassembled WGS sequence"/>
</dbReference>
<sequence>MSEKWVHEYFNRRPSEWTIIGFLEECDANLLTDKIGHYLTSLKNITKNDIGNRCKKAQELYDRYKQANDLVLVPLERGQSLRLSDVQVSKMNLDSRPDRQIARDWLSQKSKETAGTSIHLHHPTFKGSSLGIGMINGGTFNTGLSPKQVQESDDDFQLVMPISQKRKKQLSLSKKDKKSNVSVKKAKTTNRNIDDDIYDPFISDNEAIDLAESSEFSKDNSSSSSSIKIARDSFISASFDNKPQDLDSISPDPKESEMESIDIDQSEEIRKLTQDEMDIRNKLLVILSARKEKDMKSGKDCMSSIPLNNIIDLSNDKVSERVYKSLDERQIEWLNKVLEQKSWKQTDEFNSLKMFVIE</sequence>
<evidence type="ECO:0000313" key="3">
    <source>
        <dbReference type="Proteomes" id="UP000789570"/>
    </source>
</evidence>
<evidence type="ECO:0000313" key="2">
    <source>
        <dbReference type="EMBL" id="CAG8580832.1"/>
    </source>
</evidence>
<accession>A0A9N9BV22</accession>
<gene>
    <name evidence="2" type="ORF">FCALED_LOCUS7584</name>
</gene>
<dbReference type="EMBL" id="CAJVPQ010002042">
    <property type="protein sequence ID" value="CAG8580832.1"/>
    <property type="molecule type" value="Genomic_DNA"/>
</dbReference>
<evidence type="ECO:0000256" key="1">
    <source>
        <dbReference type="SAM" id="MobiDB-lite"/>
    </source>
</evidence>
<protein>
    <submittedName>
        <fullName evidence="2">1018_t:CDS:1</fullName>
    </submittedName>
</protein>
<feature type="region of interest" description="Disordered" evidence="1">
    <location>
        <begin position="241"/>
        <end position="261"/>
    </location>
</feature>
<dbReference type="AlphaFoldDB" id="A0A9N9BV22"/>
<name>A0A9N9BV22_9GLOM</name>
<comment type="caution">
    <text evidence="2">The sequence shown here is derived from an EMBL/GenBank/DDBJ whole genome shotgun (WGS) entry which is preliminary data.</text>
</comment>
<feature type="region of interest" description="Disordered" evidence="1">
    <location>
        <begin position="167"/>
        <end position="187"/>
    </location>
</feature>
<proteinExistence type="predicted"/>
<reference evidence="2" key="1">
    <citation type="submission" date="2021-06" db="EMBL/GenBank/DDBJ databases">
        <authorList>
            <person name="Kallberg Y."/>
            <person name="Tangrot J."/>
            <person name="Rosling A."/>
        </authorList>
    </citation>
    <scope>NUCLEOTIDE SEQUENCE</scope>
    <source>
        <strain evidence="2">UK204</strain>
    </source>
</reference>
<organism evidence="2 3">
    <name type="scientific">Funneliformis caledonium</name>
    <dbReference type="NCBI Taxonomy" id="1117310"/>
    <lineage>
        <taxon>Eukaryota</taxon>
        <taxon>Fungi</taxon>
        <taxon>Fungi incertae sedis</taxon>
        <taxon>Mucoromycota</taxon>
        <taxon>Glomeromycotina</taxon>
        <taxon>Glomeromycetes</taxon>
        <taxon>Glomerales</taxon>
        <taxon>Glomeraceae</taxon>
        <taxon>Funneliformis</taxon>
    </lineage>
</organism>